<evidence type="ECO:0000313" key="3">
    <source>
        <dbReference type="Proteomes" id="UP001175226"/>
    </source>
</evidence>
<keyword evidence="1" id="KW-0732">Signal</keyword>
<keyword evidence="3" id="KW-1185">Reference proteome</keyword>
<dbReference type="AlphaFoldDB" id="A0AA39IUF2"/>
<gene>
    <name evidence="2" type="ORF">EV421DRAFT_246329</name>
</gene>
<dbReference type="EMBL" id="JAUEPT010000138">
    <property type="protein sequence ID" value="KAK0430643.1"/>
    <property type="molecule type" value="Genomic_DNA"/>
</dbReference>
<proteinExistence type="predicted"/>
<comment type="caution">
    <text evidence="2">The sequence shown here is derived from an EMBL/GenBank/DDBJ whole genome shotgun (WGS) entry which is preliminary data.</text>
</comment>
<evidence type="ECO:0000313" key="2">
    <source>
        <dbReference type="EMBL" id="KAK0430643.1"/>
    </source>
</evidence>
<sequence>MHIAISLVSYLLVTVDCRCFFPRQAVLQNVRIIKEDRNGLLLLPRPSIIIRDQIPLQNFQQILSSKGYFHTGRPLLQANPESSLPIFGLSHGRGSTVQPWRVCDMLPYTILFLCLAIIYTTKNSSVQAIGRAPQTSPVCRFHADVCDTDVRSHLRG</sequence>
<protein>
    <submittedName>
        <fullName evidence="2">Uncharacterized protein</fullName>
    </submittedName>
</protein>
<feature type="signal peptide" evidence="1">
    <location>
        <begin position="1"/>
        <end position="17"/>
    </location>
</feature>
<name>A0AA39IUF2_9AGAR</name>
<organism evidence="2 3">
    <name type="scientific">Armillaria borealis</name>
    <dbReference type="NCBI Taxonomy" id="47425"/>
    <lineage>
        <taxon>Eukaryota</taxon>
        <taxon>Fungi</taxon>
        <taxon>Dikarya</taxon>
        <taxon>Basidiomycota</taxon>
        <taxon>Agaricomycotina</taxon>
        <taxon>Agaricomycetes</taxon>
        <taxon>Agaricomycetidae</taxon>
        <taxon>Agaricales</taxon>
        <taxon>Marasmiineae</taxon>
        <taxon>Physalacriaceae</taxon>
        <taxon>Armillaria</taxon>
    </lineage>
</organism>
<dbReference type="Proteomes" id="UP001175226">
    <property type="component" value="Unassembled WGS sequence"/>
</dbReference>
<accession>A0AA39IUF2</accession>
<feature type="chain" id="PRO_5041433758" evidence="1">
    <location>
        <begin position="18"/>
        <end position="156"/>
    </location>
</feature>
<reference evidence="2" key="1">
    <citation type="submission" date="2023-06" db="EMBL/GenBank/DDBJ databases">
        <authorList>
            <consortium name="Lawrence Berkeley National Laboratory"/>
            <person name="Ahrendt S."/>
            <person name="Sahu N."/>
            <person name="Indic B."/>
            <person name="Wong-Bajracharya J."/>
            <person name="Merenyi Z."/>
            <person name="Ke H.-M."/>
            <person name="Monk M."/>
            <person name="Kocsube S."/>
            <person name="Drula E."/>
            <person name="Lipzen A."/>
            <person name="Balint B."/>
            <person name="Henrissat B."/>
            <person name="Andreopoulos B."/>
            <person name="Martin F.M."/>
            <person name="Harder C.B."/>
            <person name="Rigling D."/>
            <person name="Ford K.L."/>
            <person name="Foster G.D."/>
            <person name="Pangilinan J."/>
            <person name="Papanicolaou A."/>
            <person name="Barry K."/>
            <person name="LaButti K."/>
            <person name="Viragh M."/>
            <person name="Koriabine M."/>
            <person name="Yan M."/>
            <person name="Riley R."/>
            <person name="Champramary S."/>
            <person name="Plett K.L."/>
            <person name="Tsai I.J."/>
            <person name="Slot J."/>
            <person name="Sipos G."/>
            <person name="Plett J."/>
            <person name="Nagy L.G."/>
            <person name="Grigoriev I.V."/>
        </authorList>
    </citation>
    <scope>NUCLEOTIDE SEQUENCE</scope>
    <source>
        <strain evidence="2">FPL87.14</strain>
    </source>
</reference>
<evidence type="ECO:0000256" key="1">
    <source>
        <dbReference type="SAM" id="SignalP"/>
    </source>
</evidence>